<protein>
    <recommendedName>
        <fullName evidence="2">DNA polymerase III delta N-terminal domain-containing protein</fullName>
    </recommendedName>
</protein>
<dbReference type="EMBL" id="VSSQ01106551">
    <property type="protein sequence ID" value="MPN46131.1"/>
    <property type="molecule type" value="Genomic_DNA"/>
</dbReference>
<comment type="caution">
    <text evidence="1">The sequence shown here is derived from an EMBL/GenBank/DDBJ whole genome shotgun (WGS) entry which is preliminary data.</text>
</comment>
<organism evidence="1">
    <name type="scientific">bioreactor metagenome</name>
    <dbReference type="NCBI Taxonomy" id="1076179"/>
    <lineage>
        <taxon>unclassified sequences</taxon>
        <taxon>metagenomes</taxon>
        <taxon>ecological metagenomes</taxon>
    </lineage>
</organism>
<sequence length="58" mass="6527">MGNTYPMKKAFEGAYRYSKAQLLANLRRFADVGYLQISGQRKDAGALEQALILCMPEK</sequence>
<dbReference type="AlphaFoldDB" id="A0A645I4B6"/>
<evidence type="ECO:0008006" key="2">
    <source>
        <dbReference type="Google" id="ProtNLM"/>
    </source>
</evidence>
<proteinExistence type="predicted"/>
<reference evidence="1" key="1">
    <citation type="submission" date="2019-08" db="EMBL/GenBank/DDBJ databases">
        <authorList>
            <person name="Kucharzyk K."/>
            <person name="Murdoch R.W."/>
            <person name="Higgins S."/>
            <person name="Loffler F."/>
        </authorList>
    </citation>
    <scope>NUCLEOTIDE SEQUENCE</scope>
</reference>
<name>A0A645I4B6_9ZZZZ</name>
<gene>
    <name evidence="1" type="ORF">SDC9_193714</name>
</gene>
<evidence type="ECO:0000313" key="1">
    <source>
        <dbReference type="EMBL" id="MPN46131.1"/>
    </source>
</evidence>
<accession>A0A645I4B6</accession>